<feature type="domain" description="K-box" evidence="3">
    <location>
        <begin position="118"/>
        <end position="208"/>
    </location>
</feature>
<evidence type="ECO:0000256" key="2">
    <source>
        <dbReference type="SAM" id="MobiDB-lite"/>
    </source>
</evidence>
<evidence type="ECO:0000256" key="1">
    <source>
        <dbReference type="SAM" id="Coils"/>
    </source>
</evidence>
<evidence type="ECO:0000313" key="4">
    <source>
        <dbReference type="EMBL" id="RVW91158.1"/>
    </source>
</evidence>
<reference evidence="4 5" key="1">
    <citation type="journal article" date="2018" name="PLoS Genet.">
        <title>Population sequencing reveals clonal diversity and ancestral inbreeding in the grapevine cultivar Chardonnay.</title>
        <authorList>
            <person name="Roach M.J."/>
            <person name="Johnson D.L."/>
            <person name="Bohlmann J."/>
            <person name="van Vuuren H.J."/>
            <person name="Jones S.J."/>
            <person name="Pretorius I.S."/>
            <person name="Schmidt S.A."/>
            <person name="Borneman A.R."/>
        </authorList>
    </citation>
    <scope>NUCLEOTIDE SEQUENCE [LARGE SCALE GENOMIC DNA]</scope>
    <source>
        <strain evidence="5">cv. Chardonnay</strain>
        <tissue evidence="4">Leaf</tissue>
    </source>
</reference>
<sequence length="273" mass="31252">MYMTTNIPEKIISIEKIKELSPSQLIAACCKLQLQLSKGDAGYQRGDLGWCTSDFLAIFRASFTSKLHVVLQDFDCDSEYLSVDSLLSFGNSMERILERYERYAYAQSQLIATDLESQGSWTLEYAKLKARMEVLQKSQRNFMGEDLDSLSLKELQNLEQQLDNSLKSTRTRKNQLMYESLSELHKKGKALQEEHDLLTAKVQEKEKEQAEQAQWNQQNQDLDSPSFLLQQPLHALNISGNCLARDSGDDQGIPPQNRTNTPLPAWMLRHVNK</sequence>
<dbReference type="Proteomes" id="UP000288805">
    <property type="component" value="Unassembled WGS sequence"/>
</dbReference>
<dbReference type="GO" id="GO:0003700">
    <property type="term" value="F:DNA-binding transcription factor activity"/>
    <property type="evidence" value="ECO:0007669"/>
    <property type="project" value="InterPro"/>
</dbReference>
<dbReference type="PANTHER" id="PTHR48019">
    <property type="entry name" value="SERUM RESPONSE FACTOR HOMOLOG"/>
    <property type="match status" value="1"/>
</dbReference>
<dbReference type="Pfam" id="PF01486">
    <property type="entry name" value="K-box"/>
    <property type="match status" value="1"/>
</dbReference>
<evidence type="ECO:0000313" key="5">
    <source>
        <dbReference type="Proteomes" id="UP000288805"/>
    </source>
</evidence>
<dbReference type="InterPro" id="IPR050142">
    <property type="entry name" value="MADS-box/MEF2_TF"/>
</dbReference>
<dbReference type="AlphaFoldDB" id="A0A438I368"/>
<dbReference type="GO" id="GO:0005634">
    <property type="term" value="C:nucleus"/>
    <property type="evidence" value="ECO:0007669"/>
    <property type="project" value="InterPro"/>
</dbReference>
<feature type="coiled-coil region" evidence="1">
    <location>
        <begin position="152"/>
        <end position="220"/>
    </location>
</feature>
<dbReference type="EMBL" id="QGNW01000148">
    <property type="protein sequence ID" value="RVW91158.1"/>
    <property type="molecule type" value="Genomic_DNA"/>
</dbReference>
<accession>A0A438I368</accession>
<name>A0A438I368_VITVI</name>
<organism evidence="4 5">
    <name type="scientific">Vitis vinifera</name>
    <name type="common">Grape</name>
    <dbReference type="NCBI Taxonomy" id="29760"/>
    <lineage>
        <taxon>Eukaryota</taxon>
        <taxon>Viridiplantae</taxon>
        <taxon>Streptophyta</taxon>
        <taxon>Embryophyta</taxon>
        <taxon>Tracheophyta</taxon>
        <taxon>Spermatophyta</taxon>
        <taxon>Magnoliopsida</taxon>
        <taxon>eudicotyledons</taxon>
        <taxon>Gunneridae</taxon>
        <taxon>Pentapetalae</taxon>
        <taxon>rosids</taxon>
        <taxon>Vitales</taxon>
        <taxon>Vitaceae</taxon>
        <taxon>Viteae</taxon>
        <taxon>Vitis</taxon>
    </lineage>
</organism>
<dbReference type="PROSITE" id="PS51297">
    <property type="entry name" value="K_BOX"/>
    <property type="match status" value="1"/>
</dbReference>
<evidence type="ECO:0000259" key="3">
    <source>
        <dbReference type="PROSITE" id="PS51297"/>
    </source>
</evidence>
<dbReference type="InterPro" id="IPR002487">
    <property type="entry name" value="TF_Kbox"/>
</dbReference>
<gene>
    <name evidence="4" type="primary">AGL8_1</name>
    <name evidence="4" type="ORF">CK203_031670</name>
</gene>
<proteinExistence type="predicted"/>
<comment type="caution">
    <text evidence="4">The sequence shown here is derived from an EMBL/GenBank/DDBJ whole genome shotgun (WGS) entry which is preliminary data.</text>
</comment>
<protein>
    <submittedName>
        <fullName evidence="4">Agamous-like MADS-box protein AGL8-like</fullName>
    </submittedName>
</protein>
<keyword evidence="1" id="KW-0175">Coiled coil</keyword>
<feature type="region of interest" description="Disordered" evidence="2">
    <location>
        <begin position="246"/>
        <end position="273"/>
    </location>
</feature>